<feature type="transmembrane region" description="Helical" evidence="6">
    <location>
        <begin position="472"/>
        <end position="490"/>
    </location>
</feature>
<comment type="subcellular location">
    <subcellularLocation>
        <location evidence="1">Membrane</location>
        <topology evidence="1">Multi-pass membrane protein</topology>
    </subcellularLocation>
</comment>
<evidence type="ECO:0000256" key="4">
    <source>
        <dbReference type="ARBA" id="ARBA00022989"/>
    </source>
</evidence>
<evidence type="ECO:0000313" key="7">
    <source>
        <dbReference type="EMBL" id="KAJ3256952.1"/>
    </source>
</evidence>
<name>A0AAD5UFV0_9FUNG</name>
<keyword evidence="2" id="KW-0813">Transport</keyword>
<feature type="transmembrane region" description="Helical" evidence="6">
    <location>
        <begin position="357"/>
        <end position="376"/>
    </location>
</feature>
<feature type="transmembrane region" description="Helical" evidence="6">
    <location>
        <begin position="56"/>
        <end position="81"/>
    </location>
</feature>
<comment type="caution">
    <text evidence="7">The sequence shown here is derived from an EMBL/GenBank/DDBJ whole genome shotgun (WGS) entry which is preliminary data.</text>
</comment>
<dbReference type="Proteomes" id="UP001210925">
    <property type="component" value="Unassembled WGS sequence"/>
</dbReference>
<accession>A0AAD5UFV0</accession>
<dbReference type="PANTHER" id="PTHR45649">
    <property type="entry name" value="AMINO-ACID PERMEASE BAT1"/>
    <property type="match status" value="1"/>
</dbReference>
<organism evidence="7 8">
    <name type="scientific">Boothiomyces macroporosus</name>
    <dbReference type="NCBI Taxonomy" id="261099"/>
    <lineage>
        <taxon>Eukaryota</taxon>
        <taxon>Fungi</taxon>
        <taxon>Fungi incertae sedis</taxon>
        <taxon>Chytridiomycota</taxon>
        <taxon>Chytridiomycota incertae sedis</taxon>
        <taxon>Chytridiomycetes</taxon>
        <taxon>Rhizophydiales</taxon>
        <taxon>Terramycetaceae</taxon>
        <taxon>Boothiomyces</taxon>
    </lineage>
</organism>
<evidence type="ECO:0000256" key="1">
    <source>
        <dbReference type="ARBA" id="ARBA00004141"/>
    </source>
</evidence>
<feature type="transmembrane region" description="Helical" evidence="6">
    <location>
        <begin position="300"/>
        <end position="321"/>
    </location>
</feature>
<dbReference type="Pfam" id="PF13520">
    <property type="entry name" value="AA_permease_2"/>
    <property type="match status" value="1"/>
</dbReference>
<evidence type="ECO:0000256" key="5">
    <source>
        <dbReference type="ARBA" id="ARBA00023136"/>
    </source>
</evidence>
<keyword evidence="8" id="KW-1185">Reference proteome</keyword>
<dbReference type="InterPro" id="IPR002293">
    <property type="entry name" value="AA/rel_permease1"/>
</dbReference>
<sequence length="528" mass="57292">MDNDEIFLEKLGYKQELKRELTSFSNFAVSFTIISILTGINSLFTFGLTNGGPVGLVWGWTLVALFSGLVSLSMAEICSAYPTSGGLYFWSAQLAGKQHAPVYSWITGWFNLIGQVATTAGIDFGLATFILNVIASNNSDFVPVAWHNLLLYLAILVIHGLLNTFANKIVKFLCDVSVWWHIFGTLIIVITVLAGAPSRESAGFVFTTFNKDPTAGLPSDAYIFFIGLLTAQYTFTGFDASAHMTEETKNAAVAGPVGIVLSVVISFVAGLFYIVGLLFAMPDITSTIQGGLPAIFANSVGQVGSNLLSVIVMGAMFFAGMSSLTANSRMMFAFARDGALPFSNVWHTINPDTKTPVASVWLGVLLCFVLGLPVLSDPVRALSSGVPVAFTAITSIAVIGLYISYVIPVFLRLTISRDRFVPGPFHLGKFSPVVGWISVLWVAFITVLFVLPTSLPNDLNSATFTWENNLNYTGPMVVFFTLLFMAWWAVDARRWFKGPKVIERSVSDMEFPKVVEQQPSQATVTSAI</sequence>
<feature type="transmembrane region" description="Helical" evidence="6">
    <location>
        <begin position="388"/>
        <end position="413"/>
    </location>
</feature>
<keyword evidence="3 6" id="KW-0812">Transmembrane</keyword>
<feature type="transmembrane region" description="Helical" evidence="6">
    <location>
        <begin position="102"/>
        <end position="134"/>
    </location>
</feature>
<keyword evidence="4 6" id="KW-1133">Transmembrane helix</keyword>
<evidence type="ECO:0000313" key="8">
    <source>
        <dbReference type="Proteomes" id="UP001210925"/>
    </source>
</evidence>
<feature type="transmembrane region" description="Helical" evidence="6">
    <location>
        <begin position="178"/>
        <end position="196"/>
    </location>
</feature>
<dbReference type="AlphaFoldDB" id="A0AAD5UFV0"/>
<evidence type="ECO:0000256" key="6">
    <source>
        <dbReference type="SAM" id="Phobius"/>
    </source>
</evidence>
<dbReference type="PANTHER" id="PTHR45649:SF26">
    <property type="entry name" value="OS04G0435100 PROTEIN"/>
    <property type="match status" value="1"/>
</dbReference>
<dbReference type="Gene3D" id="1.20.1740.10">
    <property type="entry name" value="Amino acid/polyamine transporter I"/>
    <property type="match status" value="1"/>
</dbReference>
<keyword evidence="5 6" id="KW-0472">Membrane</keyword>
<evidence type="ECO:0008006" key="9">
    <source>
        <dbReference type="Google" id="ProtNLM"/>
    </source>
</evidence>
<protein>
    <recommendedName>
        <fullName evidence="9">Amino acid transporter</fullName>
    </recommendedName>
</protein>
<evidence type="ECO:0000256" key="2">
    <source>
        <dbReference type="ARBA" id="ARBA00022448"/>
    </source>
</evidence>
<proteinExistence type="predicted"/>
<feature type="transmembrane region" description="Helical" evidence="6">
    <location>
        <begin position="433"/>
        <end position="452"/>
    </location>
</feature>
<evidence type="ECO:0000256" key="3">
    <source>
        <dbReference type="ARBA" id="ARBA00022692"/>
    </source>
</evidence>
<dbReference type="GO" id="GO:0022857">
    <property type="term" value="F:transmembrane transporter activity"/>
    <property type="evidence" value="ECO:0007669"/>
    <property type="project" value="InterPro"/>
</dbReference>
<feature type="transmembrane region" description="Helical" evidence="6">
    <location>
        <begin position="221"/>
        <end position="240"/>
    </location>
</feature>
<dbReference type="EMBL" id="JADGKB010000044">
    <property type="protein sequence ID" value="KAJ3256952.1"/>
    <property type="molecule type" value="Genomic_DNA"/>
</dbReference>
<feature type="transmembrane region" description="Helical" evidence="6">
    <location>
        <begin position="146"/>
        <end position="166"/>
    </location>
</feature>
<gene>
    <name evidence="7" type="ORF">HK103_005070</name>
</gene>
<feature type="transmembrane region" description="Helical" evidence="6">
    <location>
        <begin position="21"/>
        <end position="44"/>
    </location>
</feature>
<reference evidence="7" key="1">
    <citation type="submission" date="2020-05" db="EMBL/GenBank/DDBJ databases">
        <title>Phylogenomic resolution of chytrid fungi.</title>
        <authorList>
            <person name="Stajich J.E."/>
            <person name="Amses K."/>
            <person name="Simmons R."/>
            <person name="Seto K."/>
            <person name="Myers J."/>
            <person name="Bonds A."/>
            <person name="Quandt C.A."/>
            <person name="Barry K."/>
            <person name="Liu P."/>
            <person name="Grigoriev I."/>
            <person name="Longcore J.E."/>
            <person name="James T.Y."/>
        </authorList>
    </citation>
    <scope>NUCLEOTIDE SEQUENCE</scope>
    <source>
        <strain evidence="7">PLAUS21</strain>
    </source>
</reference>
<dbReference type="PIRSF" id="PIRSF006060">
    <property type="entry name" value="AA_transporter"/>
    <property type="match status" value="1"/>
</dbReference>
<feature type="transmembrane region" description="Helical" evidence="6">
    <location>
        <begin position="252"/>
        <end position="280"/>
    </location>
</feature>
<dbReference type="GO" id="GO:0016020">
    <property type="term" value="C:membrane"/>
    <property type="evidence" value="ECO:0007669"/>
    <property type="project" value="UniProtKB-SubCell"/>
</dbReference>